<comment type="similarity">
    <text evidence="1 2">Belongs to the pirin family.</text>
</comment>
<dbReference type="EMBL" id="JBHMAU010000072">
    <property type="protein sequence ID" value="MFB9777185.1"/>
    <property type="molecule type" value="Genomic_DNA"/>
</dbReference>
<dbReference type="PANTHER" id="PTHR13903:SF8">
    <property type="entry name" value="PIRIN"/>
    <property type="match status" value="1"/>
</dbReference>
<dbReference type="RefSeq" id="WP_376841089.1">
    <property type="nucleotide sequence ID" value="NZ_JBHMAU010000072.1"/>
</dbReference>
<dbReference type="InterPro" id="IPR014710">
    <property type="entry name" value="RmlC-like_jellyroll"/>
</dbReference>
<accession>A0ABV5X439</accession>
<dbReference type="Proteomes" id="UP001589707">
    <property type="component" value="Unassembled WGS sequence"/>
</dbReference>
<feature type="domain" description="Pirin N-terminal" evidence="3">
    <location>
        <begin position="2"/>
        <end position="65"/>
    </location>
</feature>
<reference evidence="5 6" key="1">
    <citation type="submission" date="2024-09" db="EMBL/GenBank/DDBJ databases">
        <authorList>
            <person name="Sun Q."/>
            <person name="Mori K."/>
        </authorList>
    </citation>
    <scope>NUCLEOTIDE SEQUENCE [LARGE SCALE GENOMIC DNA]</scope>
    <source>
        <strain evidence="5 6">JCM 11683</strain>
    </source>
</reference>
<evidence type="ECO:0000259" key="4">
    <source>
        <dbReference type="Pfam" id="PF05726"/>
    </source>
</evidence>
<evidence type="ECO:0000313" key="6">
    <source>
        <dbReference type="Proteomes" id="UP001589707"/>
    </source>
</evidence>
<dbReference type="InterPro" id="IPR008778">
    <property type="entry name" value="Pirin_C_dom"/>
</dbReference>
<dbReference type="CDD" id="cd02247">
    <property type="entry name" value="cupin_pirin_C"/>
    <property type="match status" value="1"/>
</dbReference>
<evidence type="ECO:0000313" key="5">
    <source>
        <dbReference type="EMBL" id="MFB9777185.1"/>
    </source>
</evidence>
<dbReference type="PIRSF" id="PIRSF006232">
    <property type="entry name" value="Pirin"/>
    <property type="match status" value="1"/>
</dbReference>
<feature type="domain" description="Pirin C-terminal" evidence="4">
    <location>
        <begin position="118"/>
        <end position="223"/>
    </location>
</feature>
<evidence type="ECO:0000256" key="2">
    <source>
        <dbReference type="RuleBase" id="RU003457"/>
    </source>
</evidence>
<dbReference type="Pfam" id="PF02678">
    <property type="entry name" value="Pirin"/>
    <property type="match status" value="1"/>
</dbReference>
<keyword evidence="6" id="KW-1185">Reference proteome</keyword>
<evidence type="ECO:0000256" key="1">
    <source>
        <dbReference type="ARBA" id="ARBA00008416"/>
    </source>
</evidence>
<evidence type="ECO:0000259" key="3">
    <source>
        <dbReference type="Pfam" id="PF02678"/>
    </source>
</evidence>
<dbReference type="Gene3D" id="2.60.120.10">
    <property type="entry name" value="Jelly Rolls"/>
    <property type="match status" value="2"/>
</dbReference>
<sequence length="273" mass="28699">MPRQPHTGLATVTLLFAGKIDHIDSTGFSNTIKPAEVNLMIAGSGVSHSEFSQPASRVLHGVQLWYALPDALRFGQPGSQHHVADSQTVPGGRVWTYLGACAGMRSPVDTCVSVLAAQVQVETGQQVTLDVPDDYELGVLVDSGQARVGTTTSPEAGGTAVAARELTYVAPGCRTLSIAATGNEDVRAVLIGGAPLEEQIVMWWNFVARSHDEIVAFRKAWQAEIGRAAEGGNGSAEDVEAEFVMPAEAAEMDFGPFPAGTPEALPAPRLPNA</sequence>
<dbReference type="InterPro" id="IPR011051">
    <property type="entry name" value="RmlC_Cupin_sf"/>
</dbReference>
<protein>
    <submittedName>
        <fullName evidence="5">Pirin family protein</fullName>
    </submittedName>
</protein>
<dbReference type="InterPro" id="IPR012093">
    <property type="entry name" value="Pirin"/>
</dbReference>
<organism evidence="5 6">
    <name type="scientific">Brevibacterium otitidis</name>
    <dbReference type="NCBI Taxonomy" id="53364"/>
    <lineage>
        <taxon>Bacteria</taxon>
        <taxon>Bacillati</taxon>
        <taxon>Actinomycetota</taxon>
        <taxon>Actinomycetes</taxon>
        <taxon>Micrococcales</taxon>
        <taxon>Brevibacteriaceae</taxon>
        <taxon>Brevibacterium</taxon>
    </lineage>
</organism>
<dbReference type="InterPro" id="IPR003829">
    <property type="entry name" value="Pirin_N_dom"/>
</dbReference>
<dbReference type="Pfam" id="PF05726">
    <property type="entry name" value="Pirin_C"/>
    <property type="match status" value="1"/>
</dbReference>
<comment type="caution">
    <text evidence="5">The sequence shown here is derived from an EMBL/GenBank/DDBJ whole genome shotgun (WGS) entry which is preliminary data.</text>
</comment>
<name>A0ABV5X439_9MICO</name>
<dbReference type="SUPFAM" id="SSF51182">
    <property type="entry name" value="RmlC-like cupins"/>
    <property type="match status" value="1"/>
</dbReference>
<gene>
    <name evidence="5" type="ORF">ACFFN1_12375</name>
</gene>
<proteinExistence type="inferred from homology"/>
<dbReference type="PANTHER" id="PTHR13903">
    <property type="entry name" value="PIRIN-RELATED"/>
    <property type="match status" value="1"/>
</dbReference>